<evidence type="ECO:0000256" key="3">
    <source>
        <dbReference type="ARBA" id="ARBA00022692"/>
    </source>
</evidence>
<dbReference type="PANTHER" id="PTHR11523:SF28">
    <property type="entry name" value="NA_K-ATPASE BETA SUBUNIT ISOFORM 4-RELATED"/>
    <property type="match status" value="1"/>
</dbReference>
<dbReference type="InterPro" id="IPR038702">
    <property type="entry name" value="Na/K_ATPase_sub_beta_sf"/>
</dbReference>
<dbReference type="GO" id="GO:0005890">
    <property type="term" value="C:sodium:potassium-exchanging ATPase complex"/>
    <property type="evidence" value="ECO:0007669"/>
    <property type="project" value="InterPro"/>
</dbReference>
<dbReference type="Proteomes" id="UP000791440">
    <property type="component" value="Unassembled WGS sequence"/>
</dbReference>
<evidence type="ECO:0008006" key="10">
    <source>
        <dbReference type="Google" id="ProtNLM"/>
    </source>
</evidence>
<evidence type="ECO:0000256" key="5">
    <source>
        <dbReference type="ARBA" id="ARBA00022989"/>
    </source>
</evidence>
<dbReference type="GO" id="GO:0001671">
    <property type="term" value="F:ATPase activator activity"/>
    <property type="evidence" value="ECO:0007669"/>
    <property type="project" value="TreeGrafter"/>
</dbReference>
<feature type="transmembrane region" description="Helical" evidence="7">
    <location>
        <begin position="12"/>
        <end position="33"/>
    </location>
</feature>
<dbReference type="GO" id="GO:0030007">
    <property type="term" value="P:intracellular potassium ion homeostasis"/>
    <property type="evidence" value="ECO:0007669"/>
    <property type="project" value="TreeGrafter"/>
</dbReference>
<keyword evidence="5 7" id="KW-1133">Transmembrane helix</keyword>
<dbReference type="AlphaFoldDB" id="A0A921Z7Y0"/>
<organism evidence="8 9">
    <name type="scientific">Manduca sexta</name>
    <name type="common">Tobacco hawkmoth</name>
    <name type="synonym">Tobacco hornworm</name>
    <dbReference type="NCBI Taxonomy" id="7130"/>
    <lineage>
        <taxon>Eukaryota</taxon>
        <taxon>Metazoa</taxon>
        <taxon>Ecdysozoa</taxon>
        <taxon>Arthropoda</taxon>
        <taxon>Hexapoda</taxon>
        <taxon>Insecta</taxon>
        <taxon>Pterygota</taxon>
        <taxon>Neoptera</taxon>
        <taxon>Endopterygota</taxon>
        <taxon>Lepidoptera</taxon>
        <taxon>Glossata</taxon>
        <taxon>Ditrysia</taxon>
        <taxon>Bombycoidea</taxon>
        <taxon>Sphingidae</taxon>
        <taxon>Sphinginae</taxon>
        <taxon>Sphingini</taxon>
        <taxon>Manduca</taxon>
    </lineage>
</organism>
<comment type="subcellular location">
    <subcellularLocation>
        <location evidence="1">Membrane</location>
        <topology evidence="1">Single-pass type II membrane protein</topology>
    </subcellularLocation>
</comment>
<comment type="similarity">
    <text evidence="2">Belongs to the X(+)/potassium ATPases subunit beta family.</text>
</comment>
<keyword evidence="9" id="KW-1185">Reference proteome</keyword>
<keyword evidence="3 7" id="KW-0812">Transmembrane</keyword>
<evidence type="ECO:0000256" key="6">
    <source>
        <dbReference type="ARBA" id="ARBA00023136"/>
    </source>
</evidence>
<dbReference type="EMBL" id="JH668434">
    <property type="protein sequence ID" value="KAG6452986.1"/>
    <property type="molecule type" value="Genomic_DNA"/>
</dbReference>
<evidence type="ECO:0000313" key="9">
    <source>
        <dbReference type="Proteomes" id="UP000791440"/>
    </source>
</evidence>
<accession>A0A921Z7Y0</accession>
<dbReference type="Gene3D" id="2.60.40.1660">
    <property type="entry name" value="Na, k-atpase alpha subunit"/>
    <property type="match status" value="1"/>
</dbReference>
<evidence type="ECO:0000313" key="8">
    <source>
        <dbReference type="EMBL" id="KAG6452986.1"/>
    </source>
</evidence>
<gene>
    <name evidence="8" type="ORF">O3G_MSEX007911</name>
</gene>
<dbReference type="Pfam" id="PF00287">
    <property type="entry name" value="Na_K-ATPase"/>
    <property type="match status" value="1"/>
</dbReference>
<keyword evidence="4" id="KW-0735">Signal-anchor</keyword>
<evidence type="ECO:0000256" key="7">
    <source>
        <dbReference type="SAM" id="Phobius"/>
    </source>
</evidence>
<dbReference type="GO" id="GO:0036376">
    <property type="term" value="P:sodium ion export across plasma membrane"/>
    <property type="evidence" value="ECO:0007669"/>
    <property type="project" value="TreeGrafter"/>
</dbReference>
<dbReference type="EMBL" id="JH668434">
    <property type="protein sequence ID" value="KAG6452985.1"/>
    <property type="molecule type" value="Genomic_DNA"/>
</dbReference>
<evidence type="ECO:0000256" key="4">
    <source>
        <dbReference type="ARBA" id="ARBA00022968"/>
    </source>
</evidence>
<evidence type="ECO:0000256" key="1">
    <source>
        <dbReference type="ARBA" id="ARBA00004606"/>
    </source>
</evidence>
<comment type="caution">
    <text evidence="8">The sequence shown here is derived from an EMBL/GenBank/DDBJ whole genome shotgun (WGS) entry which is preliminary data.</text>
</comment>
<name>A0A921Z7Y0_MANSE</name>
<protein>
    <recommendedName>
        <fullName evidence="10">Sodium/potassium-transporting ATPase subunit beta-2</fullName>
    </recommendedName>
</protein>
<dbReference type="GO" id="GO:0006883">
    <property type="term" value="P:intracellular sodium ion homeostasis"/>
    <property type="evidence" value="ECO:0007669"/>
    <property type="project" value="TreeGrafter"/>
</dbReference>
<dbReference type="PANTHER" id="PTHR11523">
    <property type="entry name" value="SODIUM/POTASSIUM-DEPENDENT ATPASE BETA SUBUNIT"/>
    <property type="match status" value="1"/>
</dbReference>
<dbReference type="InterPro" id="IPR000402">
    <property type="entry name" value="Na/K_ATPase_sub_beta"/>
</dbReference>
<keyword evidence="6 7" id="KW-0472">Membrane</keyword>
<dbReference type="GO" id="GO:1990573">
    <property type="term" value="P:potassium ion import across plasma membrane"/>
    <property type="evidence" value="ECO:0007669"/>
    <property type="project" value="TreeGrafter"/>
</dbReference>
<reference evidence="8" key="2">
    <citation type="submission" date="2020-12" db="EMBL/GenBank/DDBJ databases">
        <authorList>
            <person name="Kanost M."/>
        </authorList>
    </citation>
    <scope>NUCLEOTIDE SEQUENCE</scope>
</reference>
<proteinExistence type="inferred from homology"/>
<sequence length="278" mass="32335">MGLEKRTIKIIVIVAVVVLIIGGIIGLLLGLLLPQRYVELEVWPRSPEDTYNQPLIRFNPDNAGSWHDWYRRTNDFLREYETTTPEVPPRAPCSTHNQMDQVHRTEPCNVAMKMWTPCTADYFYGYNIGKPCVFLRLGYIHYWVPEPYNISTNLPIPPEMPRHIQQAMRQYPVYKYGDFVWVSCEGEFPSDQENIGPIQYIPAGMPPGFSTRRLHTADRIPYVARNLPDDTPGPIVAVLFENPRRGVLINVECRIWTRDIYYDRSSRVGRARFELYVD</sequence>
<evidence type="ECO:0000256" key="2">
    <source>
        <dbReference type="ARBA" id="ARBA00005876"/>
    </source>
</evidence>
<reference evidence="8" key="1">
    <citation type="journal article" date="2016" name="Insect Biochem. Mol. Biol.">
        <title>Multifaceted biological insights from a draft genome sequence of the tobacco hornworm moth, Manduca sexta.</title>
        <authorList>
            <person name="Kanost M.R."/>
            <person name="Arrese E.L."/>
            <person name="Cao X."/>
            <person name="Chen Y.R."/>
            <person name="Chellapilla S."/>
            <person name="Goldsmith M.R."/>
            <person name="Grosse-Wilde E."/>
            <person name="Heckel D.G."/>
            <person name="Herndon N."/>
            <person name="Jiang H."/>
            <person name="Papanicolaou A."/>
            <person name="Qu J."/>
            <person name="Soulages J.L."/>
            <person name="Vogel H."/>
            <person name="Walters J."/>
            <person name="Waterhouse R.M."/>
            <person name="Ahn S.J."/>
            <person name="Almeida F.C."/>
            <person name="An C."/>
            <person name="Aqrawi P."/>
            <person name="Bretschneider A."/>
            <person name="Bryant W.B."/>
            <person name="Bucks S."/>
            <person name="Chao H."/>
            <person name="Chevignon G."/>
            <person name="Christen J.M."/>
            <person name="Clarke D.F."/>
            <person name="Dittmer N.T."/>
            <person name="Ferguson L.C.F."/>
            <person name="Garavelou S."/>
            <person name="Gordon K.H.J."/>
            <person name="Gunaratna R.T."/>
            <person name="Han Y."/>
            <person name="Hauser F."/>
            <person name="He Y."/>
            <person name="Heidel-Fischer H."/>
            <person name="Hirsh A."/>
            <person name="Hu Y."/>
            <person name="Jiang H."/>
            <person name="Kalra D."/>
            <person name="Klinner C."/>
            <person name="Konig C."/>
            <person name="Kovar C."/>
            <person name="Kroll A.R."/>
            <person name="Kuwar S.S."/>
            <person name="Lee S.L."/>
            <person name="Lehman R."/>
            <person name="Li K."/>
            <person name="Li Z."/>
            <person name="Liang H."/>
            <person name="Lovelace S."/>
            <person name="Lu Z."/>
            <person name="Mansfield J.H."/>
            <person name="McCulloch K.J."/>
            <person name="Mathew T."/>
            <person name="Morton B."/>
            <person name="Muzny D.M."/>
            <person name="Neunemann D."/>
            <person name="Ongeri F."/>
            <person name="Pauchet Y."/>
            <person name="Pu L.L."/>
            <person name="Pyrousis I."/>
            <person name="Rao X.J."/>
            <person name="Redding A."/>
            <person name="Roesel C."/>
            <person name="Sanchez-Gracia A."/>
            <person name="Schaack S."/>
            <person name="Shukla A."/>
            <person name="Tetreau G."/>
            <person name="Wang Y."/>
            <person name="Xiong G.H."/>
            <person name="Traut W."/>
            <person name="Walsh T.K."/>
            <person name="Worley K.C."/>
            <person name="Wu D."/>
            <person name="Wu W."/>
            <person name="Wu Y.Q."/>
            <person name="Zhang X."/>
            <person name="Zou Z."/>
            <person name="Zucker H."/>
            <person name="Briscoe A.D."/>
            <person name="Burmester T."/>
            <person name="Clem R.J."/>
            <person name="Feyereisen R."/>
            <person name="Grimmelikhuijzen C.J.P."/>
            <person name="Hamodrakas S.J."/>
            <person name="Hansson B.S."/>
            <person name="Huguet E."/>
            <person name="Jermiin L.S."/>
            <person name="Lan Q."/>
            <person name="Lehman H.K."/>
            <person name="Lorenzen M."/>
            <person name="Merzendorfer H."/>
            <person name="Michalopoulos I."/>
            <person name="Morton D.B."/>
            <person name="Muthukrishnan S."/>
            <person name="Oakeshott J.G."/>
            <person name="Palmer W."/>
            <person name="Park Y."/>
            <person name="Passarelli A.L."/>
            <person name="Rozas J."/>
            <person name="Schwartz L.M."/>
            <person name="Smith W."/>
            <person name="Southgate A."/>
            <person name="Vilcinskas A."/>
            <person name="Vogt R."/>
            <person name="Wang P."/>
            <person name="Werren J."/>
            <person name="Yu X.Q."/>
            <person name="Zhou J.J."/>
            <person name="Brown S.J."/>
            <person name="Scherer S.E."/>
            <person name="Richards S."/>
            <person name="Blissard G.W."/>
        </authorList>
    </citation>
    <scope>NUCLEOTIDE SEQUENCE</scope>
</reference>